<proteinExistence type="predicted"/>
<reference evidence="2 3" key="1">
    <citation type="journal article" date="2015" name="Antonie Van Leeuwenhoek">
        <title>Oricola cellulosilytica gen. nov., sp. nov., a cellulose-degrading bacterium of the family Phyllobacteriaceae isolated from surface seashore water, and emended descriptions of Mesorhizobium loti and Phyllobacterium myrsinacearum.</title>
        <authorList>
            <person name="Hameed A."/>
            <person name="Shahina M."/>
            <person name="Lai W.A."/>
            <person name="Lin S.Y."/>
            <person name="Young L.S."/>
            <person name="Liu Y.C."/>
            <person name="Hsu Y.H."/>
            <person name="Young C.C."/>
        </authorList>
    </citation>
    <scope>NUCLEOTIDE SEQUENCE [LARGE SCALE GENOMIC DNA]</scope>
    <source>
        <strain evidence="2 3">KCTC 52183</strain>
    </source>
</reference>
<dbReference type="RefSeq" id="WP_131566641.1">
    <property type="nucleotide sequence ID" value="NZ_JAINFK010000004.1"/>
</dbReference>
<keyword evidence="1" id="KW-0812">Transmembrane</keyword>
<name>A0A4V2MNX1_9HYPH</name>
<dbReference type="Proteomes" id="UP000291301">
    <property type="component" value="Unassembled WGS sequence"/>
</dbReference>
<keyword evidence="1" id="KW-1133">Transmembrane helix</keyword>
<keyword evidence="1" id="KW-0472">Membrane</keyword>
<comment type="caution">
    <text evidence="2">The sequence shown here is derived from an EMBL/GenBank/DDBJ whole genome shotgun (WGS) entry which is preliminary data.</text>
</comment>
<accession>A0A4V2MNX1</accession>
<dbReference type="EMBL" id="SJST01000002">
    <property type="protein sequence ID" value="TCD15077.1"/>
    <property type="molecule type" value="Genomic_DNA"/>
</dbReference>
<protein>
    <submittedName>
        <fullName evidence="2">Uncharacterized protein</fullName>
    </submittedName>
</protein>
<evidence type="ECO:0000313" key="2">
    <source>
        <dbReference type="EMBL" id="TCD15077.1"/>
    </source>
</evidence>
<dbReference type="OrthoDB" id="7875307at2"/>
<feature type="transmembrane region" description="Helical" evidence="1">
    <location>
        <begin position="39"/>
        <end position="57"/>
    </location>
</feature>
<gene>
    <name evidence="2" type="ORF">E0D97_05890</name>
</gene>
<sequence length="60" mass="6844">MPEEKVTNIDRQNREIEQMAQTDTDLETVVPPRWGPASWWRIGVAILGVLIIAVVIFRAL</sequence>
<organism evidence="2 3">
    <name type="scientific">Oricola cellulosilytica</name>
    <dbReference type="NCBI Taxonomy" id="1429082"/>
    <lineage>
        <taxon>Bacteria</taxon>
        <taxon>Pseudomonadati</taxon>
        <taxon>Pseudomonadota</taxon>
        <taxon>Alphaproteobacteria</taxon>
        <taxon>Hyphomicrobiales</taxon>
        <taxon>Ahrensiaceae</taxon>
        <taxon>Oricola</taxon>
    </lineage>
</organism>
<evidence type="ECO:0000313" key="3">
    <source>
        <dbReference type="Proteomes" id="UP000291301"/>
    </source>
</evidence>
<dbReference type="AlphaFoldDB" id="A0A4V2MNX1"/>
<keyword evidence="3" id="KW-1185">Reference proteome</keyword>
<evidence type="ECO:0000256" key="1">
    <source>
        <dbReference type="SAM" id="Phobius"/>
    </source>
</evidence>